<dbReference type="KEGG" id="chya:V22_17720"/>
<dbReference type="GO" id="GO:0006526">
    <property type="term" value="P:L-arginine biosynthetic process"/>
    <property type="evidence" value="ECO:0007669"/>
    <property type="project" value="UniProtKB-UniRule"/>
</dbReference>
<keyword evidence="1 5" id="KW-0032">Aminotransferase</keyword>
<dbReference type="GO" id="GO:0005737">
    <property type="term" value="C:cytoplasm"/>
    <property type="evidence" value="ECO:0007669"/>
    <property type="project" value="UniProtKB-SubCell"/>
</dbReference>
<dbReference type="NCBIfam" id="NF002325">
    <property type="entry name" value="PRK01278.1"/>
    <property type="match status" value="1"/>
</dbReference>
<feature type="binding site" evidence="5">
    <location>
        <position position="141"/>
    </location>
    <ligand>
        <name>N(2)-acetyl-L-ornithine</name>
        <dbReference type="ChEBI" id="CHEBI:57805"/>
    </ligand>
</feature>
<dbReference type="HAMAP" id="MF_01107">
    <property type="entry name" value="ArgD_aminotrans_3"/>
    <property type="match status" value="1"/>
</dbReference>
<dbReference type="RefSeq" id="WP_145261787.1">
    <property type="nucleotide sequence ID" value="NZ_CP036316.1"/>
</dbReference>
<dbReference type="Proteomes" id="UP000319976">
    <property type="component" value="Chromosome"/>
</dbReference>
<keyword evidence="3 5" id="KW-0808">Transferase</keyword>
<name>A0A517T843_9PLAN</name>
<dbReference type="OrthoDB" id="9816013at2"/>
<protein>
    <recommendedName>
        <fullName evidence="5">Acetylornithine aminotransferase</fullName>
        <shortName evidence="5">ACOAT</shortName>
        <ecNumber evidence="5">2.6.1.11</ecNumber>
    </recommendedName>
</protein>
<comment type="miscellaneous">
    <text evidence="5">May also have succinyldiaminopimelate aminotransferase activity, thus carrying out the corresponding step in lysine biosynthesis.</text>
</comment>
<dbReference type="UniPathway" id="UPA00068">
    <property type="reaction ID" value="UER00109"/>
</dbReference>
<comment type="similarity">
    <text evidence="5">Belongs to the class-III pyridoxal-phosphate-dependent aminotransferase family. ArgD subfamily.</text>
</comment>
<keyword evidence="2 5" id="KW-0028">Amino-acid biosynthesis</keyword>
<dbReference type="InterPro" id="IPR015424">
    <property type="entry name" value="PyrdxlP-dep_Trfase"/>
</dbReference>
<feature type="binding site" evidence="5">
    <location>
        <begin position="109"/>
        <end position="110"/>
    </location>
    <ligand>
        <name>pyridoxal 5'-phosphate</name>
        <dbReference type="ChEBI" id="CHEBI:597326"/>
    </ligand>
</feature>
<keyword evidence="5" id="KW-0055">Arginine biosynthesis</keyword>
<dbReference type="GO" id="GO:0042802">
    <property type="term" value="F:identical protein binding"/>
    <property type="evidence" value="ECO:0007669"/>
    <property type="project" value="TreeGrafter"/>
</dbReference>
<feature type="binding site" evidence="5">
    <location>
        <position position="280"/>
    </location>
    <ligand>
        <name>pyridoxal 5'-phosphate</name>
        <dbReference type="ChEBI" id="CHEBI:597326"/>
    </ligand>
</feature>
<reference evidence="6 7" key="1">
    <citation type="submission" date="2019-02" db="EMBL/GenBank/DDBJ databases">
        <title>Deep-cultivation of Planctomycetes and their phenomic and genomic characterization uncovers novel biology.</title>
        <authorList>
            <person name="Wiegand S."/>
            <person name="Jogler M."/>
            <person name="Boedeker C."/>
            <person name="Pinto D."/>
            <person name="Vollmers J."/>
            <person name="Rivas-Marin E."/>
            <person name="Kohn T."/>
            <person name="Peeters S.H."/>
            <person name="Heuer A."/>
            <person name="Rast P."/>
            <person name="Oberbeckmann S."/>
            <person name="Bunk B."/>
            <person name="Jeske O."/>
            <person name="Meyerdierks A."/>
            <person name="Storesund J.E."/>
            <person name="Kallscheuer N."/>
            <person name="Luecker S."/>
            <person name="Lage O.M."/>
            <person name="Pohl T."/>
            <person name="Merkel B.J."/>
            <person name="Hornburger P."/>
            <person name="Mueller R.-W."/>
            <person name="Bruemmer F."/>
            <person name="Labrenz M."/>
            <person name="Spormann A.M."/>
            <person name="Op den Camp H."/>
            <person name="Overmann J."/>
            <person name="Amann R."/>
            <person name="Jetten M.S.M."/>
            <person name="Mascher T."/>
            <person name="Medema M.H."/>
            <person name="Devos D.P."/>
            <person name="Kaster A.-K."/>
            <person name="Ovreas L."/>
            <person name="Rohde M."/>
            <person name="Galperin M.Y."/>
            <person name="Jogler C."/>
        </authorList>
    </citation>
    <scope>NUCLEOTIDE SEQUENCE [LARGE SCALE GENOMIC DNA]</scope>
    <source>
        <strain evidence="6 7">V22</strain>
    </source>
</reference>
<dbReference type="FunFam" id="3.40.640.10:FF:000004">
    <property type="entry name" value="Acetylornithine aminotransferase"/>
    <property type="match status" value="1"/>
</dbReference>
<feature type="binding site" evidence="5">
    <location>
        <begin position="222"/>
        <end position="225"/>
    </location>
    <ligand>
        <name>pyridoxal 5'-phosphate</name>
        <dbReference type="ChEBI" id="CHEBI:597326"/>
    </ligand>
</feature>
<dbReference type="CDD" id="cd00610">
    <property type="entry name" value="OAT_like"/>
    <property type="match status" value="1"/>
</dbReference>
<evidence type="ECO:0000256" key="3">
    <source>
        <dbReference type="ARBA" id="ARBA00022679"/>
    </source>
</evidence>
<organism evidence="6 7">
    <name type="scientific">Calycomorphotria hydatis</name>
    <dbReference type="NCBI Taxonomy" id="2528027"/>
    <lineage>
        <taxon>Bacteria</taxon>
        <taxon>Pseudomonadati</taxon>
        <taxon>Planctomycetota</taxon>
        <taxon>Planctomycetia</taxon>
        <taxon>Planctomycetales</taxon>
        <taxon>Planctomycetaceae</taxon>
        <taxon>Calycomorphotria</taxon>
    </lineage>
</organism>
<sequence>MQTLDTTTASTIEKFNQYVIPNYGRFPLALVKGEGSYVWDSEGRKYLDLFPGWGCDILGYSPPKVVEAIQEQAAKLIHVPNTWYIEPQGEFAEFLCSRSFGKAFFCNSGAEAAEAAIKLARLHTPKGKYKILTFEKGFHGRTMAAVTATAQPKYHEGLEPLMPGFMYAPRDLDKVREMVDAETAAIIIEPVQGEGGVNIPTDDFLKGLREIADENECLLIFDEVQTGMGRLGTWFGYQRWGVEPDIFTLAKGLAGGVACGAIVCKDEIAPSLRPGMHASTFGGNPLAMAAGVATGKTIEEEGILENVRTQSARFKSNLLPLVDELSIVRELRVCGMMIGLELLVPAKDAMMKCMERGLIVNATQDVVLRLLPALNITAEQVDEGCAIIAEVLREIAASSASDE</sequence>
<dbReference type="PANTHER" id="PTHR11986">
    <property type="entry name" value="AMINOTRANSFERASE CLASS III"/>
    <property type="match status" value="1"/>
</dbReference>
<dbReference type="AlphaFoldDB" id="A0A517T843"/>
<evidence type="ECO:0000256" key="5">
    <source>
        <dbReference type="HAMAP-Rule" id="MF_01107"/>
    </source>
</evidence>
<dbReference type="Gene3D" id="3.90.1150.10">
    <property type="entry name" value="Aspartate Aminotransferase, domain 1"/>
    <property type="match status" value="1"/>
</dbReference>
<comment type="pathway">
    <text evidence="5">Amino-acid biosynthesis; L-arginine biosynthesis; N(2)-acetyl-L-ornithine from L-glutamate: step 4/4.</text>
</comment>
<dbReference type="PROSITE" id="PS00600">
    <property type="entry name" value="AA_TRANSFER_CLASS_3"/>
    <property type="match status" value="1"/>
</dbReference>
<evidence type="ECO:0000256" key="2">
    <source>
        <dbReference type="ARBA" id="ARBA00022605"/>
    </source>
</evidence>
<dbReference type="InterPro" id="IPR049704">
    <property type="entry name" value="Aminotrans_3_PPA_site"/>
</dbReference>
<evidence type="ECO:0000313" key="6">
    <source>
        <dbReference type="EMBL" id="QDT64537.1"/>
    </source>
</evidence>
<dbReference type="GO" id="GO:0030170">
    <property type="term" value="F:pyridoxal phosphate binding"/>
    <property type="evidence" value="ECO:0007669"/>
    <property type="project" value="InterPro"/>
</dbReference>
<dbReference type="Gene3D" id="3.40.640.10">
    <property type="entry name" value="Type I PLP-dependent aspartate aminotransferase-like (Major domain)"/>
    <property type="match status" value="1"/>
</dbReference>
<gene>
    <name evidence="5 6" type="primary">argD</name>
    <name evidence="6" type="ORF">V22_17720</name>
</gene>
<comment type="subunit">
    <text evidence="5">Homodimer.</text>
</comment>
<evidence type="ECO:0000256" key="4">
    <source>
        <dbReference type="ARBA" id="ARBA00022898"/>
    </source>
</evidence>
<dbReference type="InterPro" id="IPR005814">
    <property type="entry name" value="Aminotrans_3"/>
</dbReference>
<dbReference type="EC" id="2.6.1.11" evidence="5"/>
<comment type="cofactor">
    <cofactor evidence="5">
        <name>pyridoxal 5'-phosphate</name>
        <dbReference type="ChEBI" id="CHEBI:597326"/>
    </cofactor>
    <text evidence="5">Binds 1 pyridoxal phosphate per subunit.</text>
</comment>
<dbReference type="GO" id="GO:0003992">
    <property type="term" value="F:N2-acetyl-L-ornithine:2-oxoglutarate 5-aminotransferase activity"/>
    <property type="evidence" value="ECO:0007669"/>
    <property type="project" value="UniProtKB-UniRule"/>
</dbReference>
<accession>A0A517T843</accession>
<dbReference type="InterPro" id="IPR050103">
    <property type="entry name" value="Class-III_PLP-dep_AT"/>
</dbReference>
<proteinExistence type="inferred from homology"/>
<dbReference type="InterPro" id="IPR004636">
    <property type="entry name" value="AcOrn/SuccOrn_fam"/>
</dbReference>
<dbReference type="PANTHER" id="PTHR11986:SF79">
    <property type="entry name" value="ACETYLORNITHINE AMINOTRANSFERASE, MITOCHONDRIAL"/>
    <property type="match status" value="1"/>
</dbReference>
<feature type="binding site" evidence="5">
    <location>
        <position position="279"/>
    </location>
    <ligand>
        <name>N(2)-acetyl-L-ornithine</name>
        <dbReference type="ChEBI" id="CHEBI:57805"/>
    </ligand>
</feature>
<comment type="catalytic activity">
    <reaction evidence="5">
        <text>N(2)-acetyl-L-ornithine + 2-oxoglutarate = N-acetyl-L-glutamate 5-semialdehyde + L-glutamate</text>
        <dbReference type="Rhea" id="RHEA:18049"/>
        <dbReference type="ChEBI" id="CHEBI:16810"/>
        <dbReference type="ChEBI" id="CHEBI:29123"/>
        <dbReference type="ChEBI" id="CHEBI:29985"/>
        <dbReference type="ChEBI" id="CHEBI:57805"/>
        <dbReference type="EC" id="2.6.1.11"/>
    </reaction>
</comment>
<keyword evidence="5" id="KW-0963">Cytoplasm</keyword>
<dbReference type="NCBIfam" id="TIGR00707">
    <property type="entry name" value="argD"/>
    <property type="match status" value="1"/>
</dbReference>
<dbReference type="EMBL" id="CP036316">
    <property type="protein sequence ID" value="QDT64537.1"/>
    <property type="molecule type" value="Genomic_DNA"/>
</dbReference>
<evidence type="ECO:0000313" key="7">
    <source>
        <dbReference type="Proteomes" id="UP000319976"/>
    </source>
</evidence>
<dbReference type="PIRSF" id="PIRSF000521">
    <property type="entry name" value="Transaminase_4ab_Lys_Orn"/>
    <property type="match status" value="1"/>
</dbReference>
<comment type="subcellular location">
    <subcellularLocation>
        <location evidence="5">Cytoplasm</location>
    </subcellularLocation>
</comment>
<feature type="binding site" evidence="5">
    <location>
        <position position="138"/>
    </location>
    <ligand>
        <name>pyridoxal 5'-phosphate</name>
        <dbReference type="ChEBI" id="CHEBI:597326"/>
    </ligand>
</feature>
<evidence type="ECO:0000256" key="1">
    <source>
        <dbReference type="ARBA" id="ARBA00022576"/>
    </source>
</evidence>
<keyword evidence="4 5" id="KW-0663">Pyridoxal phosphate</keyword>
<dbReference type="InterPro" id="IPR015422">
    <property type="entry name" value="PyrdxlP-dep_Trfase_small"/>
</dbReference>
<keyword evidence="7" id="KW-1185">Reference proteome</keyword>
<feature type="modified residue" description="N6-(pyridoxal phosphate)lysine" evidence="5">
    <location>
        <position position="251"/>
    </location>
</feature>
<dbReference type="Pfam" id="PF00202">
    <property type="entry name" value="Aminotran_3"/>
    <property type="match status" value="1"/>
</dbReference>
<dbReference type="InterPro" id="IPR015421">
    <property type="entry name" value="PyrdxlP-dep_Trfase_major"/>
</dbReference>
<dbReference type="SUPFAM" id="SSF53383">
    <property type="entry name" value="PLP-dependent transferases"/>
    <property type="match status" value="1"/>
</dbReference>